<evidence type="ECO:0000256" key="1">
    <source>
        <dbReference type="SAM" id="MobiDB-lite"/>
    </source>
</evidence>
<feature type="compositionally biased region" description="Basic and acidic residues" evidence="1">
    <location>
        <begin position="72"/>
        <end position="106"/>
    </location>
</feature>
<feature type="compositionally biased region" description="Basic and acidic residues" evidence="1">
    <location>
        <begin position="1"/>
        <end position="58"/>
    </location>
</feature>
<accession>A0AAD9ZC88</accession>
<sequence>MDRPDDRHREEPRHLSRRVVPRDSWEHEEAAGIHVRRDRDWGREQQRAVEPKMMVPRDKGRKPKRRSALVIETERGENIDRAEEQRRKERRTEEKRRRERAKERGKAVPTDEYSSEPIIIEPKQHRSNHSQGTKQSSHSKQDKGRSETNGCCIVQ</sequence>
<evidence type="ECO:0000313" key="2">
    <source>
        <dbReference type="EMBL" id="KAK3173543.1"/>
    </source>
</evidence>
<reference evidence="2" key="1">
    <citation type="submission" date="2022-11" db="EMBL/GenBank/DDBJ databases">
        <title>Chromosomal genome sequence assembly and mating type (MAT) locus characterization of the leprose asexual lichenized fungus Lepraria neglecta (Nyl.) Erichsen.</title>
        <authorList>
            <person name="Allen J.L."/>
            <person name="Pfeffer B."/>
        </authorList>
    </citation>
    <scope>NUCLEOTIDE SEQUENCE</scope>
    <source>
        <strain evidence="2">Allen 5258</strain>
    </source>
</reference>
<keyword evidence="3" id="KW-1185">Reference proteome</keyword>
<dbReference type="Proteomes" id="UP001276659">
    <property type="component" value="Unassembled WGS sequence"/>
</dbReference>
<evidence type="ECO:0000313" key="3">
    <source>
        <dbReference type="Proteomes" id="UP001276659"/>
    </source>
</evidence>
<protein>
    <submittedName>
        <fullName evidence="2">Uncharacterized protein</fullName>
    </submittedName>
</protein>
<organism evidence="2 3">
    <name type="scientific">Lepraria neglecta</name>
    <dbReference type="NCBI Taxonomy" id="209136"/>
    <lineage>
        <taxon>Eukaryota</taxon>
        <taxon>Fungi</taxon>
        <taxon>Dikarya</taxon>
        <taxon>Ascomycota</taxon>
        <taxon>Pezizomycotina</taxon>
        <taxon>Lecanoromycetes</taxon>
        <taxon>OSLEUM clade</taxon>
        <taxon>Lecanoromycetidae</taxon>
        <taxon>Lecanorales</taxon>
        <taxon>Lecanorineae</taxon>
        <taxon>Stereocaulaceae</taxon>
        <taxon>Lepraria</taxon>
    </lineage>
</organism>
<gene>
    <name evidence="2" type="ORF">OEA41_006873</name>
</gene>
<feature type="compositionally biased region" description="Polar residues" evidence="1">
    <location>
        <begin position="129"/>
        <end position="138"/>
    </location>
</feature>
<dbReference type="EMBL" id="JASNWA010000007">
    <property type="protein sequence ID" value="KAK3173543.1"/>
    <property type="molecule type" value="Genomic_DNA"/>
</dbReference>
<feature type="region of interest" description="Disordered" evidence="1">
    <location>
        <begin position="1"/>
        <end position="155"/>
    </location>
</feature>
<comment type="caution">
    <text evidence="2">The sequence shown here is derived from an EMBL/GenBank/DDBJ whole genome shotgun (WGS) entry which is preliminary data.</text>
</comment>
<proteinExistence type="predicted"/>
<name>A0AAD9ZC88_9LECA</name>
<dbReference type="AlphaFoldDB" id="A0AAD9ZC88"/>